<keyword evidence="2" id="KW-0732">Signal</keyword>
<name>A0A5C1APY7_9BACT</name>
<dbReference type="PANTHER" id="PTHR35089:SF1">
    <property type="entry name" value="CHAPERONE PROTEIN SKP"/>
    <property type="match status" value="1"/>
</dbReference>
<accession>A0A5C1APY7</accession>
<organism evidence="4 5">
    <name type="scientific">Limnoglobus roseus</name>
    <dbReference type="NCBI Taxonomy" id="2598579"/>
    <lineage>
        <taxon>Bacteria</taxon>
        <taxon>Pseudomonadati</taxon>
        <taxon>Planctomycetota</taxon>
        <taxon>Planctomycetia</taxon>
        <taxon>Gemmatales</taxon>
        <taxon>Gemmataceae</taxon>
        <taxon>Limnoglobus</taxon>
    </lineage>
</organism>
<dbReference type="KEGG" id="lrs:PX52LOC_07174"/>
<dbReference type="InterPro" id="IPR005632">
    <property type="entry name" value="Chaperone_Skp"/>
</dbReference>
<evidence type="ECO:0000313" key="4">
    <source>
        <dbReference type="EMBL" id="QEL20086.1"/>
    </source>
</evidence>
<dbReference type="GO" id="GO:0005829">
    <property type="term" value="C:cytosol"/>
    <property type="evidence" value="ECO:0007669"/>
    <property type="project" value="TreeGrafter"/>
</dbReference>
<dbReference type="AlphaFoldDB" id="A0A5C1APY7"/>
<dbReference type="PANTHER" id="PTHR35089">
    <property type="entry name" value="CHAPERONE PROTEIN SKP"/>
    <property type="match status" value="1"/>
</dbReference>
<reference evidence="5" key="1">
    <citation type="submission" date="2019-08" db="EMBL/GenBank/DDBJ databases">
        <title>Limnoglobus roseus gen. nov., sp. nov., a novel freshwater planctomycete with a giant genome from the family Gemmataceae.</title>
        <authorList>
            <person name="Kulichevskaya I.S."/>
            <person name="Naumoff D.G."/>
            <person name="Miroshnikov K."/>
            <person name="Ivanova A."/>
            <person name="Philippov D.A."/>
            <person name="Hakobyan A."/>
            <person name="Rijpstra I.C."/>
            <person name="Sinninghe Damste J.S."/>
            <person name="Liesack W."/>
            <person name="Dedysh S.N."/>
        </authorList>
    </citation>
    <scope>NUCLEOTIDE SEQUENCE [LARGE SCALE GENOMIC DNA]</scope>
    <source>
        <strain evidence="5">PX52</strain>
    </source>
</reference>
<protein>
    <submittedName>
        <fullName evidence="4">OmpH family outer membrane protein</fullName>
    </submittedName>
</protein>
<gene>
    <name evidence="4" type="ORF">PX52LOC_07174</name>
</gene>
<evidence type="ECO:0000256" key="2">
    <source>
        <dbReference type="ARBA" id="ARBA00022729"/>
    </source>
</evidence>
<keyword evidence="5" id="KW-1185">Reference proteome</keyword>
<evidence type="ECO:0000256" key="3">
    <source>
        <dbReference type="SAM" id="Coils"/>
    </source>
</evidence>
<feature type="coiled-coil region" evidence="3">
    <location>
        <begin position="64"/>
        <end position="121"/>
    </location>
</feature>
<dbReference type="Proteomes" id="UP000324974">
    <property type="component" value="Chromosome"/>
</dbReference>
<dbReference type="Gene3D" id="3.30.910.20">
    <property type="entry name" value="Skp domain"/>
    <property type="match status" value="1"/>
</dbReference>
<dbReference type="RefSeq" id="WP_149114413.1">
    <property type="nucleotide sequence ID" value="NZ_CP042425.1"/>
</dbReference>
<dbReference type="Pfam" id="PF03938">
    <property type="entry name" value="OmpH"/>
    <property type="match status" value="1"/>
</dbReference>
<keyword evidence="3" id="KW-0175">Coiled coil</keyword>
<dbReference type="SMART" id="SM00935">
    <property type="entry name" value="OmpH"/>
    <property type="match status" value="1"/>
</dbReference>
<dbReference type="InterPro" id="IPR024930">
    <property type="entry name" value="Skp_dom_sf"/>
</dbReference>
<dbReference type="EMBL" id="CP042425">
    <property type="protein sequence ID" value="QEL20086.1"/>
    <property type="molecule type" value="Genomic_DNA"/>
</dbReference>
<comment type="similarity">
    <text evidence="1">Belongs to the Skp family.</text>
</comment>
<dbReference type="GO" id="GO:0051082">
    <property type="term" value="F:unfolded protein binding"/>
    <property type="evidence" value="ECO:0007669"/>
    <property type="project" value="InterPro"/>
</dbReference>
<evidence type="ECO:0000256" key="1">
    <source>
        <dbReference type="ARBA" id="ARBA00009091"/>
    </source>
</evidence>
<dbReference type="OrthoDB" id="280283at2"/>
<dbReference type="GO" id="GO:0050821">
    <property type="term" value="P:protein stabilization"/>
    <property type="evidence" value="ECO:0007669"/>
    <property type="project" value="TreeGrafter"/>
</dbReference>
<sequence>MKRIYVYLMAVAGLAIAGYMATGLKAQAPAAAAPAATTPAARGTVAVFNVARVMKDFQRWQYFAATMNEERQKKGAELAKLRNQILEKEAAGRTETSPTKKQQIEQEMTAMQRQFEDLEKAIRKDIDDKSAKHLQELFTQIRTVVERVSEVNGFQLVMAYPDALTEEEMKSPLYYDLKLRPPAAMPFYVSPSIDITKVVVLTLNQNFAAPGPVPAVTPASGTTPAPAAPGAPPK</sequence>
<evidence type="ECO:0000313" key="5">
    <source>
        <dbReference type="Proteomes" id="UP000324974"/>
    </source>
</evidence>
<proteinExistence type="inferred from homology"/>
<dbReference type="SUPFAM" id="SSF111384">
    <property type="entry name" value="OmpH-like"/>
    <property type="match status" value="1"/>
</dbReference>